<organism evidence="1 2">
    <name type="scientific">Asanoa siamensis</name>
    <dbReference type="NCBI Taxonomy" id="926357"/>
    <lineage>
        <taxon>Bacteria</taxon>
        <taxon>Bacillati</taxon>
        <taxon>Actinomycetota</taxon>
        <taxon>Actinomycetes</taxon>
        <taxon>Micromonosporales</taxon>
        <taxon>Micromonosporaceae</taxon>
        <taxon>Asanoa</taxon>
    </lineage>
</organism>
<dbReference type="Proteomes" id="UP000604117">
    <property type="component" value="Unassembled WGS sequence"/>
</dbReference>
<protein>
    <submittedName>
        <fullName evidence="1">Uncharacterized protein</fullName>
    </submittedName>
</protein>
<dbReference type="SUPFAM" id="SSF89550">
    <property type="entry name" value="PHP domain-like"/>
    <property type="match status" value="1"/>
</dbReference>
<gene>
    <name evidence="1" type="ORF">Asi02nite_46240</name>
</gene>
<accession>A0ABQ4CV07</accession>
<evidence type="ECO:0000313" key="1">
    <source>
        <dbReference type="EMBL" id="GIF75106.1"/>
    </source>
</evidence>
<dbReference type="RefSeq" id="WP_203715989.1">
    <property type="nucleotide sequence ID" value="NZ_BONE01000039.1"/>
</dbReference>
<dbReference type="Gene3D" id="3.20.20.140">
    <property type="entry name" value="Metal-dependent hydrolases"/>
    <property type="match status" value="1"/>
</dbReference>
<proteinExistence type="predicted"/>
<dbReference type="InterPro" id="IPR016195">
    <property type="entry name" value="Pol/histidinol_Pase-like"/>
</dbReference>
<keyword evidence="2" id="KW-1185">Reference proteome</keyword>
<name>A0ABQ4CV07_9ACTN</name>
<evidence type="ECO:0000313" key="2">
    <source>
        <dbReference type="Proteomes" id="UP000604117"/>
    </source>
</evidence>
<dbReference type="EMBL" id="BONE01000039">
    <property type="protein sequence ID" value="GIF75106.1"/>
    <property type="molecule type" value="Genomic_DNA"/>
</dbReference>
<reference evidence="1 2" key="1">
    <citation type="submission" date="2021-01" db="EMBL/GenBank/DDBJ databases">
        <title>Whole genome shotgun sequence of Asanoa siamensis NBRC 107932.</title>
        <authorList>
            <person name="Komaki H."/>
            <person name="Tamura T."/>
        </authorList>
    </citation>
    <scope>NUCLEOTIDE SEQUENCE [LARGE SCALE GENOMIC DNA]</scope>
    <source>
        <strain evidence="1 2">NBRC 107932</strain>
    </source>
</reference>
<comment type="caution">
    <text evidence="1">The sequence shown here is derived from an EMBL/GenBank/DDBJ whole genome shotgun (WGS) entry which is preliminary data.</text>
</comment>
<sequence>MLRARRPGVPDGGGRVDRCRHRAGDRQTLRIRPLRDIRRFWADLVAEDSALARLRFGVRARNGATGQGVFDHLRIRRTRDQVRWAVREQRDLMRRLGRQYPDITQLLGPEVSMVRHMNVFMEHFALFPYPDRGTAPVKDNSVAAAREMVRWYHRRGALVQYNHPPIDPAELVAARALDCDLMETVDSEGDFTVTDQRFALFDVAARNAIFLTATSQNDDHGGRDWPQQHLFHTSVWSRSRRAKDLLAGLAAGQVFLNHQRLWPTGTLDLTVDGRPAMGQVIRTDQAYASVGIVASDLPGGASVDVVVGVCDRTGATTPSIARHTFPATAFAAGPLPFRLDRAGGRYLRVEVSGADGGPLGFGNPLWLLPDDAAVEVPKARRFQQLK</sequence>